<name>A0A431U9G8_9BACT</name>
<feature type="chain" id="PRO_5019040726" description="DUF3575 domain-containing protein" evidence="2">
    <location>
        <begin position="22"/>
        <end position="228"/>
    </location>
</feature>
<keyword evidence="4" id="KW-1185">Reference proteome</keyword>
<evidence type="ECO:0008006" key="5">
    <source>
        <dbReference type="Google" id="ProtNLM"/>
    </source>
</evidence>
<comment type="caution">
    <text evidence="3">The sequence shown here is derived from an EMBL/GenBank/DDBJ whole genome shotgun (WGS) entry which is preliminary data.</text>
</comment>
<dbReference type="EMBL" id="RXOF01000001">
    <property type="protein sequence ID" value="RTQ53678.1"/>
    <property type="molecule type" value="Genomic_DNA"/>
</dbReference>
<sequence>MRFFILPAAALTLLTVSPAQAQQVDVPPATPPSAPTPAAAPTAPAPPATLFKLGADASRIEIGVWGVTLPFYSGVERQLGQHWSFTADVSPSVSFAGRRAGGVQLNRLGAALGGRYYYSQARRQRKGKPVQALGGTYLQLQYHSEFTGYYGNYYYYGPINDRLQYRHAPGVQALWGYQRRLGQRGFCDLGAGLRLHRSDDFYYEGVYFVENSRLSVGPTFRVRIGLAF</sequence>
<dbReference type="Proteomes" id="UP000282184">
    <property type="component" value="Unassembled WGS sequence"/>
</dbReference>
<feature type="region of interest" description="Disordered" evidence="1">
    <location>
        <begin position="24"/>
        <end position="45"/>
    </location>
</feature>
<dbReference type="AlphaFoldDB" id="A0A431U9G8"/>
<evidence type="ECO:0000256" key="2">
    <source>
        <dbReference type="SAM" id="SignalP"/>
    </source>
</evidence>
<reference evidence="3 4" key="1">
    <citation type="submission" date="2018-12" db="EMBL/GenBank/DDBJ databases">
        <title>Hymenobacter gummosus sp. nov., isolated from a spring.</title>
        <authorList>
            <person name="Nie L."/>
        </authorList>
    </citation>
    <scope>NUCLEOTIDE SEQUENCE [LARGE SCALE GENOMIC DNA]</scope>
    <source>
        <strain evidence="3 4">KCTC 52166</strain>
    </source>
</reference>
<evidence type="ECO:0000313" key="3">
    <source>
        <dbReference type="EMBL" id="RTQ53678.1"/>
    </source>
</evidence>
<dbReference type="RefSeq" id="WP_126691604.1">
    <property type="nucleotide sequence ID" value="NZ_RXOF01000001.1"/>
</dbReference>
<gene>
    <name evidence="3" type="ORF">EJV47_02775</name>
</gene>
<organism evidence="3 4">
    <name type="scientific">Hymenobacter gummosus</name>
    <dbReference type="NCBI Taxonomy" id="1776032"/>
    <lineage>
        <taxon>Bacteria</taxon>
        <taxon>Pseudomonadati</taxon>
        <taxon>Bacteroidota</taxon>
        <taxon>Cytophagia</taxon>
        <taxon>Cytophagales</taxon>
        <taxon>Hymenobacteraceae</taxon>
        <taxon>Hymenobacter</taxon>
    </lineage>
</organism>
<accession>A0A431U9G8</accession>
<proteinExistence type="predicted"/>
<feature type="signal peptide" evidence="2">
    <location>
        <begin position="1"/>
        <end position="21"/>
    </location>
</feature>
<keyword evidence="2" id="KW-0732">Signal</keyword>
<evidence type="ECO:0000313" key="4">
    <source>
        <dbReference type="Proteomes" id="UP000282184"/>
    </source>
</evidence>
<protein>
    <recommendedName>
        <fullName evidence="5">DUF3575 domain-containing protein</fullName>
    </recommendedName>
</protein>
<evidence type="ECO:0000256" key="1">
    <source>
        <dbReference type="SAM" id="MobiDB-lite"/>
    </source>
</evidence>
<dbReference type="OrthoDB" id="878332at2"/>